<dbReference type="InterPro" id="IPR000326">
    <property type="entry name" value="PAP2/HPO"/>
</dbReference>
<comment type="caution">
    <text evidence="3">The sequence shown here is derived from an EMBL/GenBank/DDBJ whole genome shotgun (WGS) entry which is preliminary data.</text>
</comment>
<keyword evidence="4" id="KW-1185">Reference proteome</keyword>
<dbReference type="CDD" id="cd03396">
    <property type="entry name" value="PAP2_like_6"/>
    <property type="match status" value="1"/>
</dbReference>
<feature type="domain" description="Phosphatidic acid phosphatase type 2/haloperoxidase" evidence="2">
    <location>
        <begin position="99"/>
        <end position="225"/>
    </location>
</feature>
<feature type="transmembrane region" description="Helical" evidence="1">
    <location>
        <begin position="64"/>
        <end position="88"/>
    </location>
</feature>
<keyword evidence="1" id="KW-0812">Transmembrane</keyword>
<keyword evidence="1" id="KW-1133">Transmembrane helix</keyword>
<dbReference type="Proteomes" id="UP000316238">
    <property type="component" value="Unassembled WGS sequence"/>
</dbReference>
<feature type="transmembrane region" description="Helical" evidence="1">
    <location>
        <begin position="178"/>
        <end position="197"/>
    </location>
</feature>
<organism evidence="3 4">
    <name type="scientific">Candidatus Electronema aureum</name>
    <dbReference type="NCBI Taxonomy" id="2005002"/>
    <lineage>
        <taxon>Bacteria</taxon>
        <taxon>Pseudomonadati</taxon>
        <taxon>Thermodesulfobacteriota</taxon>
        <taxon>Desulfobulbia</taxon>
        <taxon>Desulfobulbales</taxon>
        <taxon>Desulfobulbaceae</taxon>
        <taxon>Candidatus Electronema</taxon>
    </lineage>
</organism>
<name>A0A521G1Z4_9BACT</name>
<reference evidence="3" key="1">
    <citation type="submission" date="2017-07" db="EMBL/GenBank/DDBJ databases">
        <title>The cable genome - Insights into the physiology and evolution of filamentous bacteria capable of sulfide oxidation via long distance electron transfer.</title>
        <authorList>
            <person name="Thorup C."/>
            <person name="Bjerg J.T."/>
            <person name="Schreiber L."/>
            <person name="Nielsen L.P."/>
            <person name="Kjeldsen K.U."/>
            <person name="Boesen T."/>
            <person name="Boggild A."/>
            <person name="Meysman F."/>
            <person name="Geelhoed J."/>
            <person name="Schramm A."/>
        </authorList>
    </citation>
    <scope>NUCLEOTIDE SEQUENCE [LARGE SCALE GENOMIC DNA]</scope>
    <source>
        <strain evidence="3">GS</strain>
    </source>
</reference>
<feature type="transmembrane region" description="Helical" evidence="1">
    <location>
        <begin position="153"/>
        <end position="171"/>
    </location>
</feature>
<dbReference type="EMBL" id="NQJD01000013">
    <property type="protein sequence ID" value="TAA75026.1"/>
    <property type="molecule type" value="Genomic_DNA"/>
</dbReference>
<dbReference type="Pfam" id="PF01569">
    <property type="entry name" value="PAP2"/>
    <property type="match status" value="1"/>
</dbReference>
<dbReference type="InterPro" id="IPR036938">
    <property type="entry name" value="PAP2/HPO_sf"/>
</dbReference>
<dbReference type="AlphaFoldDB" id="A0A521G1Z4"/>
<feature type="transmembrane region" description="Helical" evidence="1">
    <location>
        <begin position="209"/>
        <end position="227"/>
    </location>
</feature>
<proteinExistence type="predicted"/>
<evidence type="ECO:0000313" key="3">
    <source>
        <dbReference type="EMBL" id="TAA75026.1"/>
    </source>
</evidence>
<dbReference type="SMART" id="SM00014">
    <property type="entry name" value="acidPPc"/>
    <property type="match status" value="1"/>
</dbReference>
<feature type="transmembrane region" description="Helical" evidence="1">
    <location>
        <begin position="100"/>
        <end position="118"/>
    </location>
</feature>
<protein>
    <submittedName>
        <fullName evidence="3">Membrane-associated enzyme, PAP2 (Acid phosphatase) superfamily</fullName>
    </submittedName>
</protein>
<evidence type="ECO:0000256" key="1">
    <source>
        <dbReference type="SAM" id="Phobius"/>
    </source>
</evidence>
<sequence length="233" mass="25471">MKEKILELALIVLLLLLASIALWLTDADRLAIASWVPRDLSVAAVLPASSWAWPAGNVFPWNILYRWAAVPATLISIFALAVLLLGFFTHRYAAWRRSAVFILLFIALGPGLIVNVLLKEHFGRARPREIVEFGGSHQFTQFWQPGDAGENSSFPSGHAAIAFCVMAPWFALREKHRVAAVGFLILGTIFGSLVGIARILQGGHFVSDILWAGGLIYLIGGALALLMRISCVK</sequence>
<evidence type="ECO:0000259" key="2">
    <source>
        <dbReference type="SMART" id="SM00014"/>
    </source>
</evidence>
<dbReference type="SUPFAM" id="SSF48317">
    <property type="entry name" value="Acid phosphatase/Vanadium-dependent haloperoxidase"/>
    <property type="match status" value="1"/>
</dbReference>
<accession>A0A521G1Z4</accession>
<keyword evidence="1" id="KW-0472">Membrane</keyword>
<evidence type="ECO:0000313" key="4">
    <source>
        <dbReference type="Proteomes" id="UP000316238"/>
    </source>
</evidence>
<gene>
    <name evidence="3" type="ORF">CDV28_11356</name>
</gene>
<dbReference type="Gene3D" id="1.20.144.10">
    <property type="entry name" value="Phosphatidic acid phosphatase type 2/haloperoxidase"/>
    <property type="match status" value="1"/>
</dbReference>